<proteinExistence type="predicted"/>
<keyword evidence="2" id="KW-1185">Reference proteome</keyword>
<evidence type="ECO:0008006" key="3">
    <source>
        <dbReference type="Google" id="ProtNLM"/>
    </source>
</evidence>
<dbReference type="Gene3D" id="2.60.120.380">
    <property type="match status" value="2"/>
</dbReference>
<accession>A0ABY7VR26</accession>
<reference evidence="1 2" key="1">
    <citation type="submission" date="2023-02" db="EMBL/GenBank/DDBJ databases">
        <title>Genome sequence of Lentisphaera profundi SAORIC-696.</title>
        <authorList>
            <person name="Kim e."/>
            <person name="Cho J.-C."/>
            <person name="Choi A."/>
            <person name="Kang I."/>
        </authorList>
    </citation>
    <scope>NUCLEOTIDE SEQUENCE [LARGE SCALE GENOMIC DNA]</scope>
    <source>
        <strain evidence="1 2">SAORIC-696</strain>
    </source>
</reference>
<dbReference type="EMBL" id="CP117811">
    <property type="protein sequence ID" value="WDE95306.1"/>
    <property type="molecule type" value="Genomic_DNA"/>
</dbReference>
<organism evidence="1 2">
    <name type="scientific">Lentisphaera profundi</name>
    <dbReference type="NCBI Taxonomy" id="1658616"/>
    <lineage>
        <taxon>Bacteria</taxon>
        <taxon>Pseudomonadati</taxon>
        <taxon>Lentisphaerota</taxon>
        <taxon>Lentisphaeria</taxon>
        <taxon>Lentisphaerales</taxon>
        <taxon>Lentisphaeraceae</taxon>
        <taxon>Lentisphaera</taxon>
    </lineage>
</organism>
<name>A0ABY7VR26_9BACT</name>
<evidence type="ECO:0000313" key="1">
    <source>
        <dbReference type="EMBL" id="WDE95306.1"/>
    </source>
</evidence>
<protein>
    <recommendedName>
        <fullName evidence="3">Peptidase C-terminal archaeal/bacterial domain-containing protein</fullName>
    </recommendedName>
</protein>
<sequence>MISWRNLLVLVLLIQQALFALVEIKSFFPAGAQQGSQVDLVMDGSNLGLARKILFYKEGISLEKMTLEKKKLLLSFKVSADAERGAHPFRIIGDDGLSNLRYFHVAAFPEVNKTANIFSFEKAQKITVPCTVNAKLNGRQFDYYQMDLKKGQAFCASLTCMDLALSFVDCQLELLDKDKKRLAFSDDSLLLKQDPLINHTAPYTGTYYLRVNDFRFSGGNYRLHVADSLNALQIFPAGGLAKQKLEIFYDDQTSHNRELIISGREGINQIFIDTQSVHALPYHYSAHKNFFDQEKGHERKDATACESIPLAFNGRLDQAKDMDWFSFISPKDGSIEIQVLARELRSPIDALLELYDSKGKMIKRQDDSGSLDPKILTKVKKDTTYFVKIRDFTKASSLRSVYRILIDYQKPQLSLSITPSKQRTHQGQLLNISPASHQLITFNLKRESADSPIDYQFNNLPKGLTYKVLNHPEKSDKIPILFTLEKGTKLGAHRISAKLSNEESKLGNYSENLIMLMGPNNKEYRYYKSEQLALSTTIPAPFRIELVKNPAPMPRFGSHTTKIRVHRNEGFKKEIVIKAKSVLPGLSMKDQIKIPADKNEMDYSIQASSSTPLGKWPFIFNASTSIDGKVFTLSSDPHEIEITEHYFDLKMLQYTLNRGQEREITVDIKTLKTPQFPIKASLLGLPGGISSTPIELNKLDEKITFKIAATDSASFGYHRNSYVRFEFQDKGYKLNQNIRCNGTIYVPKPKKKKP</sequence>
<dbReference type="Proteomes" id="UP001214250">
    <property type="component" value="Chromosome 1"/>
</dbReference>
<dbReference type="RefSeq" id="WP_274148748.1">
    <property type="nucleotide sequence ID" value="NZ_CP117811.1"/>
</dbReference>
<evidence type="ECO:0000313" key="2">
    <source>
        <dbReference type="Proteomes" id="UP001214250"/>
    </source>
</evidence>
<gene>
    <name evidence="1" type="ORF">PQO03_06180</name>
</gene>